<dbReference type="Gene3D" id="3.30.160.250">
    <property type="match status" value="1"/>
</dbReference>
<protein>
    <recommendedName>
        <fullName evidence="3">HicB family protein</fullName>
    </recommendedName>
</protein>
<reference evidence="1 2" key="1">
    <citation type="journal article" date="2015" name="Nature">
        <title>rRNA introns, odd ribosomes, and small enigmatic genomes across a large radiation of phyla.</title>
        <authorList>
            <person name="Brown C.T."/>
            <person name="Hug L.A."/>
            <person name="Thomas B.C."/>
            <person name="Sharon I."/>
            <person name="Castelle C.J."/>
            <person name="Singh A."/>
            <person name="Wilkins M.J."/>
            <person name="Williams K.H."/>
            <person name="Banfield J.F."/>
        </authorList>
    </citation>
    <scope>NUCLEOTIDE SEQUENCE [LARGE SCALE GENOMIC DNA]</scope>
</reference>
<gene>
    <name evidence="1" type="ORF">UW53_C0003G0036</name>
</gene>
<dbReference type="SUPFAM" id="SSF143100">
    <property type="entry name" value="TTHA1013/TTHA0281-like"/>
    <property type="match status" value="1"/>
</dbReference>
<evidence type="ECO:0000313" key="1">
    <source>
        <dbReference type="EMBL" id="KKT60125.1"/>
    </source>
</evidence>
<comment type="caution">
    <text evidence="1">The sequence shown here is derived from an EMBL/GenBank/DDBJ whole genome shotgun (WGS) entry which is preliminary data.</text>
</comment>
<dbReference type="Pfam" id="PF21748">
    <property type="entry name" value="UPF0150"/>
    <property type="match status" value="1"/>
</dbReference>
<sequence length="81" mass="9751">MLNEYVERKLKEAKYKFLKNGSYFGEIPSVRGVWASARNLEDCRKELRGVLEDWLLLKIRDRERVQGFEIKVDRRELVRHA</sequence>
<evidence type="ECO:0000313" key="2">
    <source>
        <dbReference type="Proteomes" id="UP000034087"/>
    </source>
</evidence>
<accession>A0A0G1ILY7</accession>
<dbReference type="EMBL" id="LCIR01000003">
    <property type="protein sequence ID" value="KKT60125.1"/>
    <property type="molecule type" value="Genomic_DNA"/>
</dbReference>
<organism evidence="1 2">
    <name type="scientific">Candidatus Giovannonibacteria bacterium GW2011_GWA1_44_25</name>
    <dbReference type="NCBI Taxonomy" id="1618645"/>
    <lineage>
        <taxon>Bacteria</taxon>
        <taxon>Candidatus Giovannoniibacteriota</taxon>
    </lineage>
</organism>
<name>A0A0G1ILY7_9BACT</name>
<dbReference type="InterPro" id="IPR049389">
    <property type="entry name" value="TTHA0281-like"/>
</dbReference>
<dbReference type="AlphaFoldDB" id="A0A0G1ILY7"/>
<dbReference type="Proteomes" id="UP000034087">
    <property type="component" value="Unassembled WGS sequence"/>
</dbReference>
<proteinExistence type="predicted"/>
<evidence type="ECO:0008006" key="3">
    <source>
        <dbReference type="Google" id="ProtNLM"/>
    </source>
</evidence>
<dbReference type="InterPro" id="IPR035069">
    <property type="entry name" value="TTHA1013/TTHA0281-like"/>
</dbReference>